<keyword evidence="1" id="KW-0560">Oxidoreductase</keyword>
<feature type="domain" description="Mannitol dehydrogenase N-terminal" evidence="2">
    <location>
        <begin position="38"/>
        <end position="305"/>
    </location>
</feature>
<proteinExistence type="predicted"/>
<dbReference type="Pfam" id="PF01232">
    <property type="entry name" value="Mannitol_dh"/>
    <property type="match status" value="1"/>
</dbReference>
<dbReference type="InterPro" id="IPR008927">
    <property type="entry name" value="6-PGluconate_DH-like_C_sf"/>
</dbReference>
<organism evidence="4 5">
    <name type="scientific">Thermotoga petrophila</name>
    <dbReference type="NCBI Taxonomy" id="93929"/>
    <lineage>
        <taxon>Bacteria</taxon>
        <taxon>Thermotogati</taxon>
        <taxon>Thermotogota</taxon>
        <taxon>Thermotogae</taxon>
        <taxon>Thermotogales</taxon>
        <taxon>Thermotogaceae</taxon>
        <taxon>Thermotoga</taxon>
    </lineage>
</organism>
<protein>
    <submittedName>
        <fullName evidence="4">D-mannonate oxidoreductase, putative</fullName>
    </submittedName>
</protein>
<dbReference type="PANTHER" id="PTHR43362:SF1">
    <property type="entry name" value="MANNITOL DEHYDROGENASE 2-RELATED"/>
    <property type="match status" value="1"/>
</dbReference>
<name>A0A117L2L3_9THEM</name>
<dbReference type="GO" id="GO:0016616">
    <property type="term" value="F:oxidoreductase activity, acting on the CH-OH group of donors, NAD or NADP as acceptor"/>
    <property type="evidence" value="ECO:0007669"/>
    <property type="project" value="TreeGrafter"/>
</dbReference>
<comment type="caution">
    <text evidence="4">The sequence shown here is derived from an EMBL/GenBank/DDBJ whole genome shotgun (WGS) entry which is preliminary data.</text>
</comment>
<dbReference type="AlphaFoldDB" id="A0A117L2L3"/>
<dbReference type="SUPFAM" id="SSF51735">
    <property type="entry name" value="NAD(P)-binding Rossmann-fold domains"/>
    <property type="match status" value="1"/>
</dbReference>
<dbReference type="PATRIC" id="fig|93930.3.peg.348"/>
<dbReference type="Gene3D" id="3.40.50.720">
    <property type="entry name" value="NAD(P)-binding Rossmann-like Domain"/>
    <property type="match status" value="1"/>
</dbReference>
<dbReference type="InterPro" id="IPR013118">
    <property type="entry name" value="Mannitol_DH_C"/>
</dbReference>
<dbReference type="PANTHER" id="PTHR43362">
    <property type="entry name" value="MANNITOL DEHYDROGENASE DSF1-RELATED"/>
    <property type="match status" value="1"/>
</dbReference>
<dbReference type="InterPro" id="IPR050988">
    <property type="entry name" value="Mannitol_DH/Oxidoreductase"/>
</dbReference>
<evidence type="ECO:0000256" key="1">
    <source>
        <dbReference type="ARBA" id="ARBA00023002"/>
    </source>
</evidence>
<accession>A0A117L2L3</accession>
<evidence type="ECO:0000259" key="3">
    <source>
        <dbReference type="Pfam" id="PF08125"/>
    </source>
</evidence>
<dbReference type="Pfam" id="PF08125">
    <property type="entry name" value="Mannitol_dh_C"/>
    <property type="match status" value="1"/>
</dbReference>
<evidence type="ECO:0000259" key="2">
    <source>
        <dbReference type="Pfam" id="PF01232"/>
    </source>
</evidence>
<sequence>MRLNRETIKDRAAWEKIGVRPPYFDLDEVEKNTKEQPKWVHFGGGNIFRGFVAAVLQNLLEEGKEDTGINVIELFDYEVIDKVYKPYDNLSIAVTIKPDGDFEKRIIASVMEALKGDPSHPDWERAKEIFRNPSLQLASLTITEKGYNIEDQAGNLFPQVMEDMKNGPVSPQTSMGKVAALLYERFKAGRLPIALLSLDNFSRNGEKLYSSVKRISEEWVKNGLVEKDFIDYLEKDVAFPWSMIDKIVPGPSEFIKEHLEKLGIGGMEIFVTSKRTHIAPFVNMEWAQYLVIEDSFPNGRPKLEGADRNVFLTDRETVEKAERMKVTTCLNPLHTALAIFGCLLGYKKIADEMKDPLLKKLVEGVGEEGIKVAVDPGIINPREFLNEVINIRLPNPYLPDTPQRIATDTSQKMPIRFGETIKAYHERPDLDPRNLKYIPLVIAGWCRYLMGIDDEGKEMQLSPDPLLENLRSYVSKIKFGDPESTDDHLKPILSSQQLFRVNLYEVGLGEKIEELFKKMITGPGAVRKTLEEVVGRENE</sequence>
<reference evidence="4 5" key="1">
    <citation type="journal article" date="2015" name="MBio">
        <title>Genome-Resolved Metagenomic Analysis Reveals Roles for Candidate Phyla and Other Microbial Community Members in Biogeochemical Transformations in Oil Reservoirs.</title>
        <authorList>
            <person name="Hu P."/>
            <person name="Tom L."/>
            <person name="Singh A."/>
            <person name="Thomas B.C."/>
            <person name="Baker B.J."/>
            <person name="Piceno Y.M."/>
            <person name="Andersen G.L."/>
            <person name="Banfield J.F."/>
        </authorList>
    </citation>
    <scope>NUCLEOTIDE SEQUENCE [LARGE SCALE GENOMIC DNA]</scope>
    <source>
        <strain evidence="4">46_26</strain>
    </source>
</reference>
<dbReference type="OMA" id="IVASWAR"/>
<gene>
    <name evidence="4" type="ORF">XD57_1305</name>
</gene>
<dbReference type="InterPro" id="IPR036291">
    <property type="entry name" value="NAD(P)-bd_dom_sf"/>
</dbReference>
<dbReference type="Gene3D" id="1.10.1040.10">
    <property type="entry name" value="N-(1-d-carboxylethyl)-l-norvaline Dehydrogenase, domain 2"/>
    <property type="match status" value="1"/>
</dbReference>
<dbReference type="SUPFAM" id="SSF48179">
    <property type="entry name" value="6-phosphogluconate dehydrogenase C-terminal domain-like"/>
    <property type="match status" value="1"/>
</dbReference>
<evidence type="ECO:0000313" key="4">
    <source>
        <dbReference type="EMBL" id="KUK22599.1"/>
    </source>
</evidence>
<dbReference type="Proteomes" id="UP000058636">
    <property type="component" value="Unassembled WGS sequence"/>
</dbReference>
<dbReference type="InterPro" id="IPR013328">
    <property type="entry name" value="6PGD_dom2"/>
</dbReference>
<dbReference type="InterPro" id="IPR013131">
    <property type="entry name" value="Mannitol_DH_N"/>
</dbReference>
<dbReference type="EMBL" id="LGFG01000125">
    <property type="protein sequence ID" value="KUK22599.1"/>
    <property type="molecule type" value="Genomic_DNA"/>
</dbReference>
<dbReference type="RefSeq" id="WP_011943440.1">
    <property type="nucleotide sequence ID" value="NZ_DAITJQ010000005.1"/>
</dbReference>
<evidence type="ECO:0000313" key="5">
    <source>
        <dbReference type="Proteomes" id="UP000058636"/>
    </source>
</evidence>
<feature type="domain" description="Mannitol dehydrogenase C-terminal" evidence="3">
    <location>
        <begin position="318"/>
        <end position="505"/>
    </location>
</feature>